<dbReference type="PANTHER" id="PTHR40079">
    <property type="entry name" value="MANNAN ENDO-1,4-BETA-MANNOSIDASE E-RELATED"/>
    <property type="match status" value="1"/>
</dbReference>
<dbReference type="GeneID" id="18922156"/>
<dbReference type="Proteomes" id="UP000001072">
    <property type="component" value="Unassembled WGS sequence"/>
</dbReference>
<reference evidence="7" key="1">
    <citation type="journal article" date="2011" name="Proc. Natl. Acad. Sci. U.S.A.">
        <title>Obligate biotrophy features unraveled by the genomic analysis of rust fungi.</title>
        <authorList>
            <person name="Duplessis S."/>
            <person name="Cuomo C.A."/>
            <person name="Lin Y.-C."/>
            <person name="Aerts A."/>
            <person name="Tisserant E."/>
            <person name="Veneault-Fourrey C."/>
            <person name="Joly D.L."/>
            <person name="Hacquard S."/>
            <person name="Amselem J."/>
            <person name="Cantarel B.L."/>
            <person name="Chiu R."/>
            <person name="Coutinho P.M."/>
            <person name="Feau N."/>
            <person name="Field M."/>
            <person name="Frey P."/>
            <person name="Gelhaye E."/>
            <person name="Goldberg J."/>
            <person name="Grabherr M.G."/>
            <person name="Kodira C.D."/>
            <person name="Kohler A."/>
            <person name="Kuees U."/>
            <person name="Lindquist E.A."/>
            <person name="Lucas S.M."/>
            <person name="Mago R."/>
            <person name="Mauceli E."/>
            <person name="Morin E."/>
            <person name="Murat C."/>
            <person name="Pangilinan J.L."/>
            <person name="Park R."/>
            <person name="Pearson M."/>
            <person name="Quesneville H."/>
            <person name="Rouhier N."/>
            <person name="Sakthikumar S."/>
            <person name="Salamov A.A."/>
            <person name="Schmutz J."/>
            <person name="Selles B."/>
            <person name="Shapiro H."/>
            <person name="Tanguay P."/>
            <person name="Tuskan G.A."/>
            <person name="Henrissat B."/>
            <person name="Van de Peer Y."/>
            <person name="Rouze P."/>
            <person name="Ellis J.G."/>
            <person name="Dodds P.N."/>
            <person name="Schein J.E."/>
            <person name="Zhong S."/>
            <person name="Hamelin R.C."/>
            <person name="Grigoriev I.V."/>
            <person name="Szabo L.J."/>
            <person name="Martin F."/>
        </authorList>
    </citation>
    <scope>NUCLEOTIDE SEQUENCE [LARGE SCALE GENOMIC DNA]</scope>
    <source>
        <strain evidence="7">98AG31 / pathotype 3-4-7</strain>
    </source>
</reference>
<dbReference type="GO" id="GO:0006080">
    <property type="term" value="P:substituted mannan metabolic process"/>
    <property type="evidence" value="ECO:0007669"/>
    <property type="project" value="InterPro"/>
</dbReference>
<dbReference type="STRING" id="747676.F4RDF6"/>
<evidence type="ECO:0000313" key="6">
    <source>
        <dbReference type="EMBL" id="EGG09617.1"/>
    </source>
</evidence>
<evidence type="ECO:0000259" key="5">
    <source>
        <dbReference type="PROSITE" id="PS51764"/>
    </source>
</evidence>
<gene>
    <name evidence="6" type="ORF">MELLADRAFT_104064</name>
</gene>
<comment type="similarity">
    <text evidence="1 4">Belongs to the glycosyl hydrolase 26 family.</text>
</comment>
<feature type="domain" description="GH26" evidence="5">
    <location>
        <begin position="115"/>
        <end position="276"/>
    </location>
</feature>
<evidence type="ECO:0000256" key="4">
    <source>
        <dbReference type="PROSITE-ProRule" id="PRU01100"/>
    </source>
</evidence>
<evidence type="ECO:0000313" key="7">
    <source>
        <dbReference type="Proteomes" id="UP000001072"/>
    </source>
</evidence>
<dbReference type="VEuPathDB" id="FungiDB:MELLADRAFT_104064"/>
<dbReference type="Gene3D" id="3.20.20.80">
    <property type="entry name" value="Glycosidases"/>
    <property type="match status" value="1"/>
</dbReference>
<dbReference type="InterPro" id="IPR017853">
    <property type="entry name" value="GH"/>
</dbReference>
<keyword evidence="3" id="KW-0326">Glycosidase</keyword>
<organism evidence="7">
    <name type="scientific">Melampsora larici-populina (strain 98AG31 / pathotype 3-4-7)</name>
    <name type="common">Poplar leaf rust fungus</name>
    <dbReference type="NCBI Taxonomy" id="747676"/>
    <lineage>
        <taxon>Eukaryota</taxon>
        <taxon>Fungi</taxon>
        <taxon>Dikarya</taxon>
        <taxon>Basidiomycota</taxon>
        <taxon>Pucciniomycotina</taxon>
        <taxon>Pucciniomycetes</taxon>
        <taxon>Pucciniales</taxon>
        <taxon>Melampsoraceae</taxon>
        <taxon>Melampsora</taxon>
    </lineage>
</organism>
<dbReference type="PROSITE" id="PS51764">
    <property type="entry name" value="GH26"/>
    <property type="match status" value="1"/>
</dbReference>
<keyword evidence="2" id="KW-0378">Hydrolase</keyword>
<dbReference type="Pfam" id="PF02156">
    <property type="entry name" value="Glyco_hydro_26"/>
    <property type="match status" value="1"/>
</dbReference>
<dbReference type="eggNOG" id="ENOG502S6DF">
    <property type="taxonomic scope" value="Eukaryota"/>
</dbReference>
<accession>F4RDF6</accession>
<dbReference type="HOGENOM" id="CLU_043977_0_0_1"/>
<keyword evidence="7" id="KW-1185">Reference proteome</keyword>
<evidence type="ECO:0000256" key="2">
    <source>
        <dbReference type="ARBA" id="ARBA00022801"/>
    </source>
</evidence>
<protein>
    <recommendedName>
        <fullName evidence="5">GH26 domain-containing protein</fullName>
    </recommendedName>
</protein>
<proteinExistence type="inferred from homology"/>
<comment type="caution">
    <text evidence="4">Lacks conserved residue(s) required for the propagation of feature annotation.</text>
</comment>
<dbReference type="KEGG" id="mlr:MELLADRAFT_104064"/>
<dbReference type="RefSeq" id="XP_007407344.1">
    <property type="nucleotide sequence ID" value="XM_007407282.1"/>
</dbReference>
<name>F4RDF6_MELLP</name>
<dbReference type="InterPro" id="IPR000805">
    <property type="entry name" value="Glyco_hydro_26"/>
</dbReference>
<dbReference type="PANTHER" id="PTHR40079:SF6">
    <property type="entry name" value="GH26 DOMAIN-CONTAINING PROTEIN"/>
    <property type="match status" value="1"/>
</dbReference>
<dbReference type="OrthoDB" id="428177at2759"/>
<evidence type="ECO:0000256" key="1">
    <source>
        <dbReference type="ARBA" id="ARBA00007754"/>
    </source>
</evidence>
<evidence type="ECO:0000256" key="3">
    <source>
        <dbReference type="ARBA" id="ARBA00023295"/>
    </source>
</evidence>
<dbReference type="EMBL" id="GL883097">
    <property type="protein sequence ID" value="EGG09617.1"/>
    <property type="molecule type" value="Genomic_DNA"/>
</dbReference>
<dbReference type="InterPro" id="IPR022790">
    <property type="entry name" value="GH26_dom"/>
</dbReference>
<dbReference type="AlphaFoldDB" id="F4RDF6"/>
<sequence>MSDTKRPRKNPNPTLGLNPHNLHKNGVAIGFLPGFGEPISPNSPSQINGKLPAPMAIVSRAERLRYQIAKIIMLCIVRTSGALRLGCIKRLNGNPVWQIALMPYQGLETVTQQVMNGEWYKWGMQPKLFLRKWKMISQAVKSRTSRTYMLWAPNALTGGVNDVRGGYAPYWPGAQYVDILGFERKNVLPDRTKALKVIKKFSDLYSTPNNLPVVLSETGASYTVSLETGRPAPGGASEHDMKLRWLKQLLGDNLIKSVPNFKAFSWFEVKKNEDAS</sequence>
<dbReference type="GO" id="GO:0016985">
    <property type="term" value="F:mannan endo-1,4-beta-mannosidase activity"/>
    <property type="evidence" value="ECO:0007669"/>
    <property type="project" value="InterPro"/>
</dbReference>
<dbReference type="SUPFAM" id="SSF51445">
    <property type="entry name" value="(Trans)glycosidases"/>
    <property type="match status" value="1"/>
</dbReference>
<dbReference type="InParanoid" id="F4RDF6"/>